<gene>
    <name evidence="1" type="ORF">Tco_1093755</name>
</gene>
<comment type="caution">
    <text evidence="1">The sequence shown here is derived from an EMBL/GenBank/DDBJ whole genome shotgun (WGS) entry which is preliminary data.</text>
</comment>
<keyword evidence="2" id="KW-1185">Reference proteome</keyword>
<organism evidence="1 2">
    <name type="scientific">Tanacetum coccineum</name>
    <dbReference type="NCBI Taxonomy" id="301880"/>
    <lineage>
        <taxon>Eukaryota</taxon>
        <taxon>Viridiplantae</taxon>
        <taxon>Streptophyta</taxon>
        <taxon>Embryophyta</taxon>
        <taxon>Tracheophyta</taxon>
        <taxon>Spermatophyta</taxon>
        <taxon>Magnoliopsida</taxon>
        <taxon>eudicotyledons</taxon>
        <taxon>Gunneridae</taxon>
        <taxon>Pentapetalae</taxon>
        <taxon>asterids</taxon>
        <taxon>campanulids</taxon>
        <taxon>Asterales</taxon>
        <taxon>Asteraceae</taxon>
        <taxon>Asteroideae</taxon>
        <taxon>Anthemideae</taxon>
        <taxon>Anthemidinae</taxon>
        <taxon>Tanacetum</taxon>
    </lineage>
</organism>
<evidence type="ECO:0000313" key="2">
    <source>
        <dbReference type="Proteomes" id="UP001151760"/>
    </source>
</evidence>
<sequence length="171" mass="18724">MEMELMALGTGSDNRSNIAPGSGIGFRDSNLTTGGWTSSVASVIMLEYIVSLVTLLPGRVPENRKRKTKDRSNLIETIGWSLYQISLVEIGRSGIWGHILLDIVDGTCCVSGLDSFDKNDLPPSYTNFVSTDFKGADVRGLVLSNREFYMPETISLSSATSDEMLGWKSLY</sequence>
<dbReference type="EMBL" id="BQNB010020656">
    <property type="protein sequence ID" value="GJT98237.1"/>
    <property type="molecule type" value="Genomic_DNA"/>
</dbReference>
<accession>A0ABQ5IDL6</accession>
<evidence type="ECO:0000313" key="1">
    <source>
        <dbReference type="EMBL" id="GJT98237.1"/>
    </source>
</evidence>
<name>A0ABQ5IDL6_9ASTR</name>
<protein>
    <submittedName>
        <fullName evidence="1">Uncharacterized protein</fullName>
    </submittedName>
</protein>
<reference evidence="1" key="2">
    <citation type="submission" date="2022-01" db="EMBL/GenBank/DDBJ databases">
        <authorList>
            <person name="Yamashiro T."/>
            <person name="Shiraishi A."/>
            <person name="Satake H."/>
            <person name="Nakayama K."/>
        </authorList>
    </citation>
    <scope>NUCLEOTIDE SEQUENCE</scope>
</reference>
<reference evidence="1" key="1">
    <citation type="journal article" date="2022" name="Int. J. Mol. Sci.">
        <title>Draft Genome of Tanacetum Coccineum: Genomic Comparison of Closely Related Tanacetum-Family Plants.</title>
        <authorList>
            <person name="Yamashiro T."/>
            <person name="Shiraishi A."/>
            <person name="Nakayama K."/>
            <person name="Satake H."/>
        </authorList>
    </citation>
    <scope>NUCLEOTIDE SEQUENCE</scope>
</reference>
<proteinExistence type="predicted"/>
<dbReference type="Proteomes" id="UP001151760">
    <property type="component" value="Unassembled WGS sequence"/>
</dbReference>